<dbReference type="RefSeq" id="XP_031571156.1">
    <property type="nucleotide sequence ID" value="XM_031715296.1"/>
</dbReference>
<evidence type="ECO:0000256" key="1">
    <source>
        <dbReference type="SAM" id="SignalP"/>
    </source>
</evidence>
<accession>A0A6P8IV22</accession>
<dbReference type="OrthoDB" id="10283751at2759"/>
<dbReference type="InterPro" id="IPR045860">
    <property type="entry name" value="Snake_toxin-like_sf"/>
</dbReference>
<dbReference type="Proteomes" id="UP000515163">
    <property type="component" value="Unplaced"/>
</dbReference>
<keyword evidence="2" id="KW-1185">Reference proteome</keyword>
<proteinExistence type="predicted"/>
<dbReference type="KEGG" id="aten:116305392"/>
<feature type="signal peptide" evidence="1">
    <location>
        <begin position="1"/>
        <end position="22"/>
    </location>
</feature>
<feature type="chain" id="PRO_5027976838" evidence="1">
    <location>
        <begin position="23"/>
        <end position="179"/>
    </location>
</feature>
<reference evidence="3" key="1">
    <citation type="submission" date="2025-08" db="UniProtKB">
        <authorList>
            <consortium name="RefSeq"/>
        </authorList>
    </citation>
    <scope>IDENTIFICATION</scope>
    <source>
        <tissue evidence="3">Tentacle</tissue>
    </source>
</reference>
<dbReference type="InParanoid" id="A0A6P8IV22"/>
<organism evidence="2 3">
    <name type="scientific">Actinia tenebrosa</name>
    <name type="common">Australian red waratah sea anemone</name>
    <dbReference type="NCBI Taxonomy" id="6105"/>
    <lineage>
        <taxon>Eukaryota</taxon>
        <taxon>Metazoa</taxon>
        <taxon>Cnidaria</taxon>
        <taxon>Anthozoa</taxon>
        <taxon>Hexacorallia</taxon>
        <taxon>Actiniaria</taxon>
        <taxon>Actiniidae</taxon>
        <taxon>Actinia</taxon>
    </lineage>
</organism>
<evidence type="ECO:0000313" key="3">
    <source>
        <dbReference type="RefSeq" id="XP_031571156.1"/>
    </source>
</evidence>
<dbReference type="SUPFAM" id="SSF57302">
    <property type="entry name" value="Snake toxin-like"/>
    <property type="match status" value="1"/>
</dbReference>
<keyword evidence="1" id="KW-0732">Signal</keyword>
<dbReference type="GeneID" id="116305392"/>
<protein>
    <submittedName>
        <fullName evidence="3">Uncharacterized protein LOC116305392</fullName>
    </submittedName>
</protein>
<dbReference type="AlphaFoldDB" id="A0A6P8IV22"/>
<evidence type="ECO:0000313" key="2">
    <source>
        <dbReference type="Proteomes" id="UP000515163"/>
    </source>
</evidence>
<name>A0A6P8IV22_ACTTE</name>
<gene>
    <name evidence="3" type="primary">LOC116305392</name>
</gene>
<sequence length="179" mass="20018">MKIIAFVIFIGFCLSFVPFVISIKCIMCDPDYEATECKETYIDCSKDEELGKAFDSCFAYQMVIESPDGSNFTHLDKNCSISEGCDDLKNVMCDSTNHTLEGAVQSCDILCCEGDYCNLGESKFTKRPDTSTHTRATTQHNTDVLGYRSTASRHTGDKWKLVFGIFCPVIYSIVSRTLL</sequence>